<dbReference type="EMBL" id="JAKNDN010000054">
    <property type="protein sequence ID" value="MCG4962019.1"/>
    <property type="molecule type" value="Genomic_DNA"/>
</dbReference>
<accession>A0AAW5CMJ3</accession>
<dbReference type="RefSeq" id="WP_181574416.1">
    <property type="nucleotide sequence ID" value="NZ_JADMYR010000054.1"/>
</dbReference>
<gene>
    <name evidence="1" type="ORF">L0P03_19570</name>
</gene>
<protein>
    <submittedName>
        <fullName evidence="1">Uncharacterized protein</fullName>
    </submittedName>
</protein>
<dbReference type="Proteomes" id="UP001199750">
    <property type="component" value="Unassembled WGS sequence"/>
</dbReference>
<organism evidence="1 2">
    <name type="scientific">Odoribacter splanchnicus</name>
    <dbReference type="NCBI Taxonomy" id="28118"/>
    <lineage>
        <taxon>Bacteria</taxon>
        <taxon>Pseudomonadati</taxon>
        <taxon>Bacteroidota</taxon>
        <taxon>Bacteroidia</taxon>
        <taxon>Bacteroidales</taxon>
        <taxon>Odoribacteraceae</taxon>
        <taxon>Odoribacter</taxon>
    </lineage>
</organism>
<name>A0AAW5CMJ3_9BACT</name>
<dbReference type="AlphaFoldDB" id="A0AAW5CMJ3"/>
<reference evidence="1" key="1">
    <citation type="submission" date="2022-01" db="EMBL/GenBank/DDBJ databases">
        <title>Collection of gut derived symbiotic bacterial strains cultured from healthy donors.</title>
        <authorList>
            <person name="Lin H."/>
            <person name="Kohout C."/>
            <person name="Waligurski E."/>
            <person name="Pamer E.G."/>
        </authorList>
    </citation>
    <scope>NUCLEOTIDE SEQUENCE</scope>
    <source>
        <strain evidence="1">DFI.1.149</strain>
    </source>
</reference>
<proteinExistence type="predicted"/>
<comment type="caution">
    <text evidence="1">The sequence shown here is derived from an EMBL/GenBank/DDBJ whole genome shotgun (WGS) entry which is preliminary data.</text>
</comment>
<evidence type="ECO:0000313" key="1">
    <source>
        <dbReference type="EMBL" id="MCG4962019.1"/>
    </source>
</evidence>
<sequence length="52" mass="5915">MSDEVFTGALARLSLTAEDYHFCRSYGRFDAAAIALFEEKGLERYLKTYSPC</sequence>
<evidence type="ECO:0000313" key="2">
    <source>
        <dbReference type="Proteomes" id="UP001199750"/>
    </source>
</evidence>